<name>A0ABQ9JXV7_9CUCU</name>
<keyword evidence="2" id="KW-1185">Reference proteome</keyword>
<gene>
    <name evidence="1" type="ORF">NQ317_002857</name>
</gene>
<reference evidence="1" key="1">
    <citation type="journal article" date="2023" name="Insect Mol. Biol.">
        <title>Genome sequencing provides insights into the evolution of gene families encoding plant cell wall-degrading enzymes in longhorned beetles.</title>
        <authorList>
            <person name="Shin N.R."/>
            <person name="Okamura Y."/>
            <person name="Kirsch R."/>
            <person name="Pauchet Y."/>
        </authorList>
    </citation>
    <scope>NUCLEOTIDE SEQUENCE</scope>
    <source>
        <strain evidence="1">MMC_N1</strain>
    </source>
</reference>
<proteinExistence type="predicted"/>
<sequence length="97" mass="10962">MSRSSKTGHFSLDYTSKSTECYSTPLCCAVTITMAWHGETRTPAGPEFFCFLLPLRPQNPWPSLLVSCLPSTSSTTRSHFTSPRRVLERFLRVAIIY</sequence>
<organism evidence="1 2">
    <name type="scientific">Molorchus minor</name>
    <dbReference type="NCBI Taxonomy" id="1323400"/>
    <lineage>
        <taxon>Eukaryota</taxon>
        <taxon>Metazoa</taxon>
        <taxon>Ecdysozoa</taxon>
        <taxon>Arthropoda</taxon>
        <taxon>Hexapoda</taxon>
        <taxon>Insecta</taxon>
        <taxon>Pterygota</taxon>
        <taxon>Neoptera</taxon>
        <taxon>Endopterygota</taxon>
        <taxon>Coleoptera</taxon>
        <taxon>Polyphaga</taxon>
        <taxon>Cucujiformia</taxon>
        <taxon>Chrysomeloidea</taxon>
        <taxon>Cerambycidae</taxon>
        <taxon>Lamiinae</taxon>
        <taxon>Monochamini</taxon>
        <taxon>Molorchus</taxon>
    </lineage>
</organism>
<dbReference type="Proteomes" id="UP001162164">
    <property type="component" value="Unassembled WGS sequence"/>
</dbReference>
<protein>
    <submittedName>
        <fullName evidence="1">Uncharacterized protein</fullName>
    </submittedName>
</protein>
<dbReference type="EMBL" id="JAPWTJ010000143">
    <property type="protein sequence ID" value="KAJ8982130.1"/>
    <property type="molecule type" value="Genomic_DNA"/>
</dbReference>
<evidence type="ECO:0000313" key="2">
    <source>
        <dbReference type="Proteomes" id="UP001162164"/>
    </source>
</evidence>
<evidence type="ECO:0000313" key="1">
    <source>
        <dbReference type="EMBL" id="KAJ8982130.1"/>
    </source>
</evidence>
<accession>A0ABQ9JXV7</accession>
<comment type="caution">
    <text evidence="1">The sequence shown here is derived from an EMBL/GenBank/DDBJ whole genome shotgun (WGS) entry which is preliminary data.</text>
</comment>